<evidence type="ECO:0000313" key="2">
    <source>
        <dbReference type="Proteomes" id="UP000734854"/>
    </source>
</evidence>
<dbReference type="PANTHER" id="PTHR11439">
    <property type="entry name" value="GAG-POL-RELATED RETROTRANSPOSON"/>
    <property type="match status" value="1"/>
</dbReference>
<proteinExistence type="predicted"/>
<sequence length="144" mass="16742">MSCPKTPQKMAWLKEKLDILWRPANVGCMRRIYPRSYGQKVAIMQKSLVFKRTFVAFNYAKRLIEKFGLNDGKKWSTPLDVSARLRRDEGTCLSNPRPFRALMGSLIYLTIIRPDIAFSVGMVSRYMQEPRKPHSEEAKKILKC</sequence>
<comment type="caution">
    <text evidence="1">The sequence shown here is derived from an EMBL/GenBank/DDBJ whole genome shotgun (WGS) entry which is preliminary data.</text>
</comment>
<protein>
    <recommendedName>
        <fullName evidence="3">Reverse transcriptase</fullName>
    </recommendedName>
</protein>
<organism evidence="1 2">
    <name type="scientific">Zingiber officinale</name>
    <name type="common">Ginger</name>
    <name type="synonym">Amomum zingiber</name>
    <dbReference type="NCBI Taxonomy" id="94328"/>
    <lineage>
        <taxon>Eukaryota</taxon>
        <taxon>Viridiplantae</taxon>
        <taxon>Streptophyta</taxon>
        <taxon>Embryophyta</taxon>
        <taxon>Tracheophyta</taxon>
        <taxon>Spermatophyta</taxon>
        <taxon>Magnoliopsida</taxon>
        <taxon>Liliopsida</taxon>
        <taxon>Zingiberales</taxon>
        <taxon>Zingiberaceae</taxon>
        <taxon>Zingiber</taxon>
    </lineage>
</organism>
<accession>A0A8J5F3G7</accession>
<dbReference type="PANTHER" id="PTHR11439:SF480">
    <property type="entry name" value="REVERSE TRANSCRIPTASE TY1_COPIA-TYPE DOMAIN-CONTAINING PROTEIN"/>
    <property type="match status" value="1"/>
</dbReference>
<evidence type="ECO:0000313" key="1">
    <source>
        <dbReference type="EMBL" id="KAG6481527.1"/>
    </source>
</evidence>
<dbReference type="AlphaFoldDB" id="A0A8J5F3G7"/>
<dbReference type="Proteomes" id="UP000734854">
    <property type="component" value="Unassembled WGS sequence"/>
</dbReference>
<evidence type="ECO:0008006" key="3">
    <source>
        <dbReference type="Google" id="ProtNLM"/>
    </source>
</evidence>
<name>A0A8J5F3G7_ZINOF</name>
<reference evidence="1 2" key="1">
    <citation type="submission" date="2020-08" db="EMBL/GenBank/DDBJ databases">
        <title>Plant Genome Project.</title>
        <authorList>
            <person name="Zhang R.-G."/>
        </authorList>
    </citation>
    <scope>NUCLEOTIDE SEQUENCE [LARGE SCALE GENOMIC DNA]</scope>
    <source>
        <tissue evidence="1">Rhizome</tissue>
    </source>
</reference>
<gene>
    <name evidence="1" type="ORF">ZIOFF_058131</name>
</gene>
<keyword evidence="2" id="KW-1185">Reference proteome</keyword>
<dbReference type="EMBL" id="JACMSC010000016">
    <property type="protein sequence ID" value="KAG6481527.1"/>
    <property type="molecule type" value="Genomic_DNA"/>
</dbReference>